<dbReference type="Ensembl" id="ENSSSCT00000099654.1">
    <property type="protein sequence ID" value="ENSSSCP00000079845.1"/>
    <property type="gene ID" value="ENSSSCG00000025736.5"/>
</dbReference>
<keyword evidence="9" id="KW-0539">Nucleus</keyword>
<dbReference type="Gene3D" id="4.10.60.10">
    <property type="entry name" value="Zinc finger, CCHC-type"/>
    <property type="match status" value="1"/>
</dbReference>
<dbReference type="GO" id="GO:0008270">
    <property type="term" value="F:zinc ion binding"/>
    <property type="evidence" value="ECO:0007669"/>
    <property type="project" value="UniProtKB-KW"/>
</dbReference>
<evidence type="ECO:0000313" key="19">
    <source>
        <dbReference type="Proteomes" id="UP000008227"/>
    </source>
</evidence>
<feature type="region of interest" description="Disordered" evidence="14">
    <location>
        <begin position="129"/>
        <end position="167"/>
    </location>
</feature>
<dbReference type="InterPro" id="IPR011545">
    <property type="entry name" value="DEAD/DEAH_box_helicase_dom"/>
</dbReference>
<feature type="domain" description="CCHC-type" evidence="15">
    <location>
        <begin position="377"/>
        <end position="392"/>
    </location>
</feature>
<keyword evidence="6" id="KW-0067">ATP-binding</keyword>
<evidence type="ECO:0000259" key="15">
    <source>
        <dbReference type="PROSITE" id="PS50158"/>
    </source>
</evidence>
<dbReference type="PANTHER" id="PTHR13710">
    <property type="entry name" value="DNA HELICASE RECQ FAMILY MEMBER"/>
    <property type="match status" value="1"/>
</dbReference>
<dbReference type="AlphaFoldDB" id="A0A8W4FNG8"/>
<feature type="region of interest" description="Disordered" evidence="14">
    <location>
        <begin position="306"/>
        <end position="325"/>
    </location>
</feature>
<evidence type="ECO:0000259" key="16">
    <source>
        <dbReference type="PROSITE" id="PS51192"/>
    </source>
</evidence>
<reference evidence="18" key="2">
    <citation type="submission" date="2025-08" db="UniProtKB">
        <authorList>
            <consortium name="Ensembl"/>
        </authorList>
    </citation>
    <scope>IDENTIFICATION</scope>
</reference>
<dbReference type="GO" id="GO:0005524">
    <property type="term" value="F:ATP binding"/>
    <property type="evidence" value="ECO:0007669"/>
    <property type="project" value="UniProtKB-KW"/>
</dbReference>
<evidence type="ECO:0000256" key="1">
    <source>
        <dbReference type="ARBA" id="ARBA00004123"/>
    </source>
</evidence>
<dbReference type="Pfam" id="PF00098">
    <property type="entry name" value="zf-CCHC"/>
    <property type="match status" value="1"/>
</dbReference>
<dbReference type="SMART" id="SM00343">
    <property type="entry name" value="ZnF_C2HC"/>
    <property type="match status" value="1"/>
</dbReference>
<comment type="catalytic activity">
    <reaction evidence="10">
        <text>Couples ATP hydrolysis with the unwinding of duplex DNA by translocating in the 3'-5' direction.</text>
        <dbReference type="EC" id="5.6.2.4"/>
    </reaction>
</comment>
<dbReference type="InterPro" id="IPR014001">
    <property type="entry name" value="Helicase_ATP-bd"/>
</dbReference>
<feature type="domain" description="Helicase ATP-binding" evidence="16">
    <location>
        <begin position="484"/>
        <end position="659"/>
    </location>
</feature>
<evidence type="ECO:0000256" key="8">
    <source>
        <dbReference type="ARBA" id="ARBA00023235"/>
    </source>
</evidence>
<dbReference type="SUPFAM" id="SSF52540">
    <property type="entry name" value="P-loop containing nucleoside triphosphate hydrolases"/>
    <property type="match status" value="2"/>
</dbReference>
<dbReference type="Pfam" id="PF00270">
    <property type="entry name" value="DEAD"/>
    <property type="match status" value="1"/>
</dbReference>
<evidence type="ECO:0000256" key="5">
    <source>
        <dbReference type="ARBA" id="ARBA00022806"/>
    </source>
</evidence>
<dbReference type="Proteomes" id="UP000008227">
    <property type="component" value="Chromosome 4"/>
</dbReference>
<accession>A0A8W4FNG8</accession>
<keyword evidence="13" id="KW-0479">Metal-binding</keyword>
<evidence type="ECO:0000313" key="18">
    <source>
        <dbReference type="Ensembl" id="ENSSSCP00000079845.1"/>
    </source>
</evidence>
<dbReference type="PROSITE" id="PS51192">
    <property type="entry name" value="HELICASE_ATP_BIND_1"/>
    <property type="match status" value="1"/>
</dbReference>
<keyword evidence="3" id="KW-0547">Nucleotide-binding</keyword>
<keyword evidence="7" id="KW-0238">DNA-binding</keyword>
<dbReference type="GO" id="GO:0016787">
    <property type="term" value="F:hydrolase activity"/>
    <property type="evidence" value="ECO:0007669"/>
    <property type="project" value="UniProtKB-KW"/>
</dbReference>
<dbReference type="GO" id="GO:0003677">
    <property type="term" value="F:DNA binding"/>
    <property type="evidence" value="ECO:0007669"/>
    <property type="project" value="UniProtKB-KW"/>
</dbReference>
<feature type="region of interest" description="Disordered" evidence="14">
    <location>
        <begin position="194"/>
        <end position="300"/>
    </location>
</feature>
<dbReference type="SUPFAM" id="SSF57756">
    <property type="entry name" value="Retrovirus zinc finger-like domains"/>
    <property type="match status" value="1"/>
</dbReference>
<dbReference type="SMART" id="SM00487">
    <property type="entry name" value="DEXDc"/>
    <property type="match status" value="1"/>
</dbReference>
<dbReference type="EC" id="5.6.2.4" evidence="11"/>
<evidence type="ECO:0000256" key="10">
    <source>
        <dbReference type="ARBA" id="ARBA00034617"/>
    </source>
</evidence>
<gene>
    <name evidence="18" type="primary">RECQL4</name>
</gene>
<organism evidence="18 19">
    <name type="scientific">Sus scrofa</name>
    <name type="common">Pig</name>
    <dbReference type="NCBI Taxonomy" id="9823"/>
    <lineage>
        <taxon>Eukaryota</taxon>
        <taxon>Metazoa</taxon>
        <taxon>Chordata</taxon>
        <taxon>Craniata</taxon>
        <taxon>Vertebrata</taxon>
        <taxon>Euteleostomi</taxon>
        <taxon>Mammalia</taxon>
        <taxon>Eutheria</taxon>
        <taxon>Laurasiatheria</taxon>
        <taxon>Artiodactyla</taxon>
        <taxon>Suina</taxon>
        <taxon>Suidae</taxon>
        <taxon>Sus</taxon>
    </lineage>
</organism>
<comment type="catalytic activity">
    <reaction evidence="12">
        <text>ATP + H2O = ADP + phosphate + H(+)</text>
        <dbReference type="Rhea" id="RHEA:13065"/>
        <dbReference type="ChEBI" id="CHEBI:15377"/>
        <dbReference type="ChEBI" id="CHEBI:15378"/>
        <dbReference type="ChEBI" id="CHEBI:30616"/>
        <dbReference type="ChEBI" id="CHEBI:43474"/>
        <dbReference type="ChEBI" id="CHEBI:456216"/>
    </reaction>
</comment>
<evidence type="ECO:0000256" key="11">
    <source>
        <dbReference type="ARBA" id="ARBA00034808"/>
    </source>
</evidence>
<evidence type="ECO:0000259" key="17">
    <source>
        <dbReference type="PROSITE" id="PS51194"/>
    </source>
</evidence>
<keyword evidence="13" id="KW-0863">Zinc-finger</keyword>
<feature type="domain" description="Helicase C-terminal" evidence="17">
    <location>
        <begin position="617"/>
        <end position="813"/>
    </location>
</feature>
<dbReference type="PROSITE" id="PS51194">
    <property type="entry name" value="HELICASE_CTER"/>
    <property type="match status" value="1"/>
</dbReference>
<evidence type="ECO:0000256" key="13">
    <source>
        <dbReference type="PROSITE-ProRule" id="PRU00047"/>
    </source>
</evidence>
<dbReference type="Gene3D" id="3.40.50.300">
    <property type="entry name" value="P-loop containing nucleotide triphosphate hydrolases"/>
    <property type="match status" value="2"/>
</dbReference>
<evidence type="ECO:0000256" key="14">
    <source>
        <dbReference type="SAM" id="MobiDB-lite"/>
    </source>
</evidence>
<evidence type="ECO:0000256" key="4">
    <source>
        <dbReference type="ARBA" id="ARBA00022801"/>
    </source>
</evidence>
<reference evidence="18" key="3">
    <citation type="submission" date="2025-09" db="UniProtKB">
        <authorList>
            <consortium name="Ensembl"/>
        </authorList>
    </citation>
    <scope>IDENTIFICATION</scope>
</reference>
<evidence type="ECO:0000256" key="3">
    <source>
        <dbReference type="ARBA" id="ARBA00022741"/>
    </source>
</evidence>
<feature type="compositionally biased region" description="Low complexity" evidence="14">
    <location>
        <begin position="135"/>
        <end position="144"/>
    </location>
</feature>
<dbReference type="PROSITE" id="PS50158">
    <property type="entry name" value="ZF_CCHC"/>
    <property type="match status" value="1"/>
</dbReference>
<feature type="compositionally biased region" description="Polar residues" evidence="14">
    <location>
        <begin position="310"/>
        <end position="319"/>
    </location>
</feature>
<dbReference type="InterPro" id="IPR001650">
    <property type="entry name" value="Helicase_C-like"/>
</dbReference>
<keyword evidence="13" id="KW-0862">Zinc</keyword>
<dbReference type="InterPro" id="IPR027417">
    <property type="entry name" value="P-loop_NTPase"/>
</dbReference>
<dbReference type="InterPro" id="IPR001878">
    <property type="entry name" value="Znf_CCHC"/>
</dbReference>
<proteinExistence type="inferred from homology"/>
<name>A0A8W4FNG8_PIG</name>
<sequence length="1155" mass="126891">MERLRDIRERLQAWERAFRRQRGRRPGQVRATHGRGAEALYREYRALKETLGQAGDVRPNSLGRSLSAAAEETLEPSCWGPHLNRAATQTPHSTSRLIPQGSVQDYGKRLKANLKDSLQVRTLGRVPRLERTPFSKKSSPGSPGTAAALISPEEVGKVPSQLPRTQLRSGRLQELRASLSLRLSSLDPGWLQRCHSGTPDFPGVPRARGPGGDAEESQLTSGVPCVLSPSIGPKVPLLSPEAPAPQAAGVSAGSPQPGNSQGKKRRLSWELQGSPAQPQQDGNQGGPPPEGAAAAGHTEDCLEEPVRAQPLSNPTTSRPAIQDRGNYVRLNMKQKRYVRGLAPRSRLLRRQVWKQKWQKKGESFGGGQPRATAKDSCFRCGQLGHWASQCPQPEPAPQKEGGKDEDDTGTLPMLEEVPQRTGTTCCQLPDQPGAFVAPCPPPPPVPPLYPLGPSGQVADTPAEVFQALEQLGHQAFNPGQEHVVMRILSGMSTLLVLPTGGGKSLCYQLPALLYSRRSPCLTLVISPLMSLMDDQVSGLPPGLKAACIHSGMSKKQRNSALQKARSAQVQVLMLSPEALAGAGAAGLAFLTQLPPVAFACIDEAHCLSQWSHNFRPCYLRVCKVLRERVGVSCFLGLTATATRSTALDVAQHLGVAEESVLRGQGTIPANLHLSVSMDRDPDQARGHRACRCPAAHLLAVAEAYHAGMCSRERRRVQRAFMEGRLRVVVATVAFGMGLDRPDVRAVLHLGLPPSFESYVQAVGRAGRDGQPAHCHLFLRPQAEDLWELRRHVHADAIDFLAVKKLVQHVFPACGHAQQPLVPEPGESQESSAATVPWDADHPHVELTARCPGHERALPVQPMVQALDVPEEAIETLLCYLELHPQRWLKLLEPTYARCHLRCPGGPTQLQALARRCPPLAACLAQQSPENTASVEFDVVELADSMGWELAPVRRALRQLQWDPEPRTGLPRGTGVLVDFKVLAFHLRSPGDLTAQEKDQICDFLHGRVQAREREALARLHHTYWAFHSVAFPSCGPCLEQPDEERSGRLKALLRRYFEEEEAGPEGMDQQGPEPGQATLQDWEAQIRRDIRHLLSSWPEQQFSGRAVARVFHGIGSPRYPAQVYGRDRRFWRKYLHLNFHALMHLATEEILLWGR</sequence>
<keyword evidence="19" id="KW-1185">Reference proteome</keyword>
<dbReference type="GO" id="GO:0043138">
    <property type="term" value="F:3'-5' DNA helicase activity"/>
    <property type="evidence" value="ECO:0007669"/>
    <property type="project" value="UniProtKB-EC"/>
</dbReference>
<comment type="subcellular location">
    <subcellularLocation>
        <location evidence="1">Nucleus</location>
    </subcellularLocation>
</comment>
<protein>
    <recommendedName>
        <fullName evidence="11">DNA 3'-5' helicase</fullName>
        <ecNumber evidence="11">5.6.2.4</ecNumber>
    </recommendedName>
</protein>
<evidence type="ECO:0000256" key="7">
    <source>
        <dbReference type="ARBA" id="ARBA00023125"/>
    </source>
</evidence>
<dbReference type="InterPro" id="IPR036875">
    <property type="entry name" value="Znf_CCHC_sf"/>
</dbReference>
<dbReference type="Pfam" id="PF00271">
    <property type="entry name" value="Helicase_C"/>
    <property type="match status" value="1"/>
</dbReference>
<dbReference type="SMART" id="SM00490">
    <property type="entry name" value="HELICc"/>
    <property type="match status" value="1"/>
</dbReference>
<dbReference type="FunFam" id="3.40.50.300:FF:000772">
    <property type="entry name" value="ATP-dependent DNA helicase Q4"/>
    <property type="match status" value="1"/>
</dbReference>
<evidence type="ECO:0000256" key="9">
    <source>
        <dbReference type="ARBA" id="ARBA00023242"/>
    </source>
</evidence>
<keyword evidence="8" id="KW-0413">Isomerase</keyword>
<evidence type="ECO:0000256" key="6">
    <source>
        <dbReference type="ARBA" id="ARBA00022840"/>
    </source>
</evidence>
<dbReference type="Gene3D" id="1.10.10.1460">
    <property type="match status" value="1"/>
</dbReference>
<dbReference type="CDD" id="cd18018">
    <property type="entry name" value="DEXHc_RecQ4-like"/>
    <property type="match status" value="1"/>
</dbReference>
<dbReference type="PANTHER" id="PTHR13710:SF108">
    <property type="entry name" value="ATP-DEPENDENT DNA HELICASE Q4"/>
    <property type="match status" value="1"/>
</dbReference>
<keyword evidence="4" id="KW-0378">Hydrolase</keyword>
<comment type="similarity">
    <text evidence="2">Belongs to the helicase family. RecQ subfamily.</text>
</comment>
<dbReference type="GO" id="GO:0005634">
    <property type="term" value="C:nucleus"/>
    <property type="evidence" value="ECO:0007669"/>
    <property type="project" value="UniProtKB-SubCell"/>
</dbReference>
<reference evidence="18" key="1">
    <citation type="journal article" date="2020" name="Gigascience">
        <title>An improved pig reference genome sequence to enable pig genetics and genomics research.</title>
        <authorList>
            <person name="Warr A."/>
            <person name="Affara N."/>
            <person name="Aken B."/>
            <person name="Beiki H."/>
            <person name="Bickhart D.M."/>
            <person name="Billis K."/>
            <person name="Chow W."/>
            <person name="Eory L."/>
            <person name="Finlayson H.A."/>
            <person name="Flicek P."/>
            <person name="Giron C.G."/>
            <person name="Griffin D.K."/>
            <person name="Hall R."/>
            <person name="Hannum G."/>
            <person name="Hourlier T."/>
            <person name="Howe K."/>
            <person name="Hume D.A."/>
            <person name="Izuogu O."/>
            <person name="Kim K."/>
            <person name="Koren S."/>
            <person name="Liu H."/>
            <person name="Manchanda N."/>
            <person name="Martin F.J."/>
            <person name="Nonneman D.J."/>
            <person name="O'Connor R.E."/>
            <person name="Phillippy A.M."/>
            <person name="Rohrer G.A."/>
            <person name="Rosen B.D."/>
            <person name="Rund L.A."/>
            <person name="Sargent C.A."/>
            <person name="Schook L.B."/>
            <person name="Schroeder S.G."/>
            <person name="Schwartz A.S."/>
            <person name="Skinner B.M."/>
            <person name="Talbot R."/>
            <person name="Tseng E."/>
            <person name="Tuggle C.K."/>
            <person name="Watson M."/>
            <person name="Smith T.P.L."/>
            <person name="Archibald A.L."/>
        </authorList>
    </citation>
    <scope>NUCLEOTIDE SEQUENCE [LARGE SCALE GENOMIC DNA]</scope>
    <source>
        <strain evidence="18">Duroc</strain>
    </source>
</reference>
<evidence type="ECO:0000256" key="2">
    <source>
        <dbReference type="ARBA" id="ARBA00005446"/>
    </source>
</evidence>
<feature type="region of interest" description="Disordered" evidence="14">
    <location>
        <begin position="388"/>
        <end position="409"/>
    </location>
</feature>
<dbReference type="GeneTree" id="ENSGT00940000160387"/>
<evidence type="ECO:0000256" key="12">
    <source>
        <dbReference type="ARBA" id="ARBA00049360"/>
    </source>
</evidence>
<keyword evidence="5" id="KW-0347">Helicase</keyword>